<dbReference type="eggNOG" id="ENOG5033UPQ">
    <property type="taxonomic scope" value="Bacteria"/>
</dbReference>
<protein>
    <submittedName>
        <fullName evidence="1">Acyl carrier protein</fullName>
    </submittedName>
</protein>
<evidence type="ECO:0000313" key="2">
    <source>
        <dbReference type="Proteomes" id="UP000029579"/>
    </source>
</evidence>
<dbReference type="AlphaFoldDB" id="A0A095Z8S4"/>
<dbReference type="Proteomes" id="UP000029579">
    <property type="component" value="Unassembled WGS sequence"/>
</dbReference>
<organism evidence="1 2">
    <name type="scientific">Anaerococcus lactolyticus S7-1-13</name>
    <dbReference type="NCBI Taxonomy" id="1284686"/>
    <lineage>
        <taxon>Bacteria</taxon>
        <taxon>Bacillati</taxon>
        <taxon>Bacillota</taxon>
        <taxon>Tissierellia</taxon>
        <taxon>Tissierellales</taxon>
        <taxon>Peptoniphilaceae</taxon>
        <taxon>Anaerococcus</taxon>
    </lineage>
</organism>
<comment type="caution">
    <text evidence="1">The sequence shown here is derived from an EMBL/GenBank/DDBJ whole genome shotgun (WGS) entry which is preliminary data.</text>
</comment>
<proteinExistence type="predicted"/>
<gene>
    <name evidence="1" type="ORF">HMPREF1630_02180</name>
</gene>
<reference evidence="1 2" key="1">
    <citation type="submission" date="2014-07" db="EMBL/GenBank/DDBJ databases">
        <authorList>
            <person name="McCorrison J."/>
            <person name="Sanka R."/>
            <person name="Torralba M."/>
            <person name="Gillis M."/>
            <person name="Haft D.H."/>
            <person name="Methe B."/>
            <person name="Sutton G."/>
            <person name="Nelson K.E."/>
        </authorList>
    </citation>
    <scope>NUCLEOTIDE SEQUENCE [LARGE SCALE GENOMIC DNA]</scope>
    <source>
        <strain evidence="1 2">S7-1-13</strain>
    </source>
</reference>
<dbReference type="EMBL" id="JRMW01000024">
    <property type="protein sequence ID" value="KGF04849.1"/>
    <property type="molecule type" value="Genomic_DNA"/>
</dbReference>
<dbReference type="RefSeq" id="WP_004828607.1">
    <property type="nucleotide sequence ID" value="NZ_JRMW01000024.1"/>
</dbReference>
<evidence type="ECO:0000313" key="1">
    <source>
        <dbReference type="EMBL" id="KGF04849.1"/>
    </source>
</evidence>
<name>A0A095Z8S4_9FIRM</name>
<dbReference type="OrthoDB" id="1692275at2"/>
<accession>A0A095Z8S4</accession>
<sequence length="155" mass="18252">MKERKPINLSWLVEKWTLIDEDTYLKNMWLNTESLDFIRINKEIQTNEDIEASYIDIDQDVEKYILMPGTSEIDNSDIRDAFISSLDRRERDYFIENAEFISPSAEFLDTVYELGLEGRWNDFRDKVAAGMLLSWAEDEGLPVNKDMETININKI</sequence>